<organism evidence="2 4">
    <name type="scientific">Coprococcus comes</name>
    <dbReference type="NCBI Taxonomy" id="410072"/>
    <lineage>
        <taxon>Bacteria</taxon>
        <taxon>Bacillati</taxon>
        <taxon>Bacillota</taxon>
        <taxon>Clostridia</taxon>
        <taxon>Lachnospirales</taxon>
        <taxon>Lachnospiraceae</taxon>
        <taxon>Coprococcus</taxon>
    </lineage>
</organism>
<name>A0A173WC57_9FIRM</name>
<sequence length="93" mass="10811">MVCMDSQKAECKVFLKSDHKIKEKGRCRQKELHLLISFGGKICYNKSIAWQRKCDGDKRKCHARDEMPEDSDPFQDGTVLKEAFDRLNKYVVG</sequence>
<dbReference type="PaxDb" id="410072-ERS852525_00619"/>
<protein>
    <submittedName>
        <fullName evidence="2">Uncharacterized protein</fullName>
    </submittedName>
</protein>
<evidence type="ECO:0000313" key="1">
    <source>
        <dbReference type="EMBL" id="CUO32431.1"/>
    </source>
</evidence>
<reference evidence="1 3" key="1">
    <citation type="submission" date="2015-09" db="EMBL/GenBank/DDBJ databases">
        <authorList>
            <consortium name="Pathogen Informatics"/>
        </authorList>
    </citation>
    <scope>NUCLEOTIDE SEQUENCE [LARGE SCALE GENOMIC DNA]</scope>
    <source>
        <strain evidence="1 3">2789STDY5834866</strain>
    </source>
</reference>
<proteinExistence type="predicted"/>
<accession>A0A173WC57</accession>
<dbReference type="AlphaFoldDB" id="A0A173WC57"/>
<dbReference type="STRING" id="410072.ERS852525_00619"/>
<dbReference type="EMBL" id="BSCI01000003">
    <property type="protein sequence ID" value="GLG86157.1"/>
    <property type="molecule type" value="Genomic_DNA"/>
</dbReference>
<dbReference type="Proteomes" id="UP000095362">
    <property type="component" value="Unassembled WGS sequence"/>
</dbReference>
<evidence type="ECO:0000313" key="4">
    <source>
        <dbReference type="Proteomes" id="UP001145109"/>
    </source>
</evidence>
<reference evidence="2" key="3">
    <citation type="submission" date="2022-11" db="EMBL/GenBank/DDBJ databases">
        <title>Draft genome sequence of Coprococcus comes strain 31264.</title>
        <authorList>
            <person name="Hisatomi A."/>
            <person name="Ohkuma M."/>
            <person name="Sakamoto M."/>
        </authorList>
    </citation>
    <scope>NUCLEOTIDE SEQUENCE</scope>
    <source>
        <strain evidence="2">JCM 31264</strain>
    </source>
</reference>
<gene>
    <name evidence="2" type="ORF">comes_07020</name>
    <name evidence="1" type="ORF">ERS852481_01826</name>
</gene>
<evidence type="ECO:0000313" key="2">
    <source>
        <dbReference type="EMBL" id="GLG86157.1"/>
    </source>
</evidence>
<reference evidence="2" key="2">
    <citation type="submission" date="2022-09" db="EMBL/GenBank/DDBJ databases">
        <title>Draft genome sequence of Coprococcus comes strain 31264.</title>
        <authorList>
            <person name="Atsushi H."/>
            <person name="Moriya O."/>
            <person name="Mitsuo S."/>
        </authorList>
    </citation>
    <scope>NUCLEOTIDE SEQUENCE</scope>
    <source>
        <strain evidence="2">JCM 31264</strain>
    </source>
</reference>
<evidence type="ECO:0000313" key="3">
    <source>
        <dbReference type="Proteomes" id="UP000095362"/>
    </source>
</evidence>
<dbReference type="EMBL" id="CYZK01000011">
    <property type="protein sequence ID" value="CUO32431.1"/>
    <property type="molecule type" value="Genomic_DNA"/>
</dbReference>
<dbReference type="Proteomes" id="UP001145109">
    <property type="component" value="Unassembled WGS sequence"/>
</dbReference>